<name>A0A7I7MHA6_9MYCO</name>
<evidence type="ECO:0008006" key="3">
    <source>
        <dbReference type="Google" id="ProtNLM"/>
    </source>
</evidence>
<dbReference type="Gene3D" id="3.30.70.3090">
    <property type="entry name" value="ORF SCO4226, nickel-binding ferredoxin-like monomer"/>
    <property type="match status" value="1"/>
</dbReference>
<evidence type="ECO:0000313" key="1">
    <source>
        <dbReference type="EMBL" id="BBX71232.1"/>
    </source>
</evidence>
<dbReference type="KEGG" id="mpsc:MPSYJ_46930"/>
<dbReference type="InterPro" id="IPR025336">
    <property type="entry name" value="SCO4226-like"/>
</dbReference>
<dbReference type="EMBL" id="AP022574">
    <property type="protein sequence ID" value="BBX71232.1"/>
    <property type="molecule type" value="Genomic_DNA"/>
</dbReference>
<protein>
    <recommendedName>
        <fullName evidence="3">DUF4242 domain-containing protein</fullName>
    </recommendedName>
</protein>
<dbReference type="Pfam" id="PF14026">
    <property type="entry name" value="SCO4226-like"/>
    <property type="match status" value="1"/>
</dbReference>
<dbReference type="InterPro" id="IPR042557">
    <property type="entry name" value="SCO4226"/>
</dbReference>
<dbReference type="Proteomes" id="UP000466514">
    <property type="component" value="Chromosome"/>
</dbReference>
<keyword evidence="2" id="KW-1185">Reference proteome</keyword>
<dbReference type="AlphaFoldDB" id="A0A7I7MHA6"/>
<sequence>MPRFLIERQIPGASELTEAQLAEIACTSNAAVDSLGVPYRWITSYVAGDKIYCIHEADDEEAIREHARRGGFPADLVVPVADEFGPHSADAAANRPGSPATA</sequence>
<gene>
    <name evidence="1" type="ORF">MPSYJ_46930</name>
</gene>
<organism evidence="1 2">
    <name type="scientific">Mycolicibacterium psychrotolerans</name>
    <dbReference type="NCBI Taxonomy" id="216929"/>
    <lineage>
        <taxon>Bacteria</taxon>
        <taxon>Bacillati</taxon>
        <taxon>Actinomycetota</taxon>
        <taxon>Actinomycetes</taxon>
        <taxon>Mycobacteriales</taxon>
        <taxon>Mycobacteriaceae</taxon>
        <taxon>Mycolicibacterium</taxon>
    </lineage>
</organism>
<evidence type="ECO:0000313" key="2">
    <source>
        <dbReference type="Proteomes" id="UP000466514"/>
    </source>
</evidence>
<reference evidence="1 2" key="1">
    <citation type="journal article" date="2019" name="Emerg. Microbes Infect.">
        <title>Comprehensive subspecies identification of 175 nontuberculous mycobacteria species based on 7547 genomic profiles.</title>
        <authorList>
            <person name="Matsumoto Y."/>
            <person name="Kinjo T."/>
            <person name="Motooka D."/>
            <person name="Nabeya D."/>
            <person name="Jung N."/>
            <person name="Uechi K."/>
            <person name="Horii T."/>
            <person name="Iida T."/>
            <person name="Fujita J."/>
            <person name="Nakamura S."/>
        </authorList>
    </citation>
    <scope>NUCLEOTIDE SEQUENCE [LARGE SCALE GENOMIC DNA]</scope>
    <source>
        <strain evidence="1 2">JCM 13323</strain>
    </source>
</reference>
<dbReference type="RefSeq" id="WP_057146543.1">
    <property type="nucleotide sequence ID" value="NZ_AP022574.1"/>
</dbReference>
<accession>A0A7I7MHA6</accession>
<proteinExistence type="predicted"/>